<dbReference type="InterPro" id="IPR036514">
    <property type="entry name" value="SGNH_hydro_sf"/>
</dbReference>
<dbReference type="Gene3D" id="3.40.50.1110">
    <property type="entry name" value="SGNH hydrolase"/>
    <property type="match status" value="1"/>
</dbReference>
<name>A0ABN7VYT5_GIGMA</name>
<organism evidence="1 2">
    <name type="scientific">Gigaspora margarita</name>
    <dbReference type="NCBI Taxonomy" id="4874"/>
    <lineage>
        <taxon>Eukaryota</taxon>
        <taxon>Fungi</taxon>
        <taxon>Fungi incertae sedis</taxon>
        <taxon>Mucoromycota</taxon>
        <taxon>Glomeromycotina</taxon>
        <taxon>Glomeromycetes</taxon>
        <taxon>Diversisporales</taxon>
        <taxon>Gigasporaceae</taxon>
        <taxon>Gigaspora</taxon>
    </lineage>
</organism>
<evidence type="ECO:0000313" key="2">
    <source>
        <dbReference type="Proteomes" id="UP000789901"/>
    </source>
</evidence>
<dbReference type="EMBL" id="CAJVQB010025507">
    <property type="protein sequence ID" value="CAG8806488.1"/>
    <property type="molecule type" value="Genomic_DNA"/>
</dbReference>
<sequence>DEKECIDLKLSLNHGALSADEIFEIVSSKSSNPDISLLNDHKVKTVYNQPEDKDSYFYFDDYHYSSKVHEFMANICFETLENLIYSNSPNKRNSFAARMYGMVLGDYIQ</sequence>
<protein>
    <submittedName>
        <fullName evidence="1">3712_t:CDS:1</fullName>
    </submittedName>
</protein>
<reference evidence="1 2" key="1">
    <citation type="submission" date="2021-06" db="EMBL/GenBank/DDBJ databases">
        <authorList>
            <person name="Kallberg Y."/>
            <person name="Tangrot J."/>
            <person name="Rosling A."/>
        </authorList>
    </citation>
    <scope>NUCLEOTIDE SEQUENCE [LARGE SCALE GENOMIC DNA]</scope>
    <source>
        <strain evidence="1 2">120-4 pot B 10/14</strain>
    </source>
</reference>
<accession>A0ABN7VYT5</accession>
<keyword evidence="2" id="KW-1185">Reference proteome</keyword>
<evidence type="ECO:0000313" key="1">
    <source>
        <dbReference type="EMBL" id="CAG8806488.1"/>
    </source>
</evidence>
<feature type="non-terminal residue" evidence="1">
    <location>
        <position position="1"/>
    </location>
</feature>
<proteinExistence type="predicted"/>
<gene>
    <name evidence="1" type="ORF">GMARGA_LOCUS24310</name>
</gene>
<comment type="caution">
    <text evidence="1">The sequence shown here is derived from an EMBL/GenBank/DDBJ whole genome shotgun (WGS) entry which is preliminary data.</text>
</comment>
<dbReference type="Proteomes" id="UP000789901">
    <property type="component" value="Unassembled WGS sequence"/>
</dbReference>